<feature type="transmembrane region" description="Helical" evidence="6">
    <location>
        <begin position="66"/>
        <end position="82"/>
    </location>
</feature>
<reference evidence="8 9" key="1">
    <citation type="submission" date="2016-10" db="EMBL/GenBank/DDBJ databases">
        <authorList>
            <person name="de Groot N.N."/>
        </authorList>
    </citation>
    <scope>NUCLEOTIDE SEQUENCE [LARGE SCALE GENOMIC DNA]</scope>
    <source>
        <strain evidence="8 9">CGMCC 4.3510</strain>
    </source>
</reference>
<evidence type="ECO:0000256" key="5">
    <source>
        <dbReference type="SAM" id="MobiDB-lite"/>
    </source>
</evidence>
<evidence type="ECO:0000259" key="7">
    <source>
        <dbReference type="Pfam" id="PF13515"/>
    </source>
</evidence>
<dbReference type="OrthoDB" id="3214226at2"/>
<feature type="transmembrane region" description="Helical" evidence="6">
    <location>
        <begin position="118"/>
        <end position="136"/>
    </location>
</feature>
<feature type="transmembrane region" description="Helical" evidence="6">
    <location>
        <begin position="172"/>
        <end position="191"/>
    </location>
</feature>
<dbReference type="InterPro" id="IPR049453">
    <property type="entry name" value="Memb_transporter_dom"/>
</dbReference>
<dbReference type="Pfam" id="PF13515">
    <property type="entry name" value="FUSC_2"/>
    <property type="match status" value="1"/>
</dbReference>
<dbReference type="EMBL" id="FONG01000008">
    <property type="protein sequence ID" value="SFF12411.1"/>
    <property type="molecule type" value="Genomic_DNA"/>
</dbReference>
<evidence type="ECO:0000256" key="3">
    <source>
        <dbReference type="ARBA" id="ARBA00022989"/>
    </source>
</evidence>
<evidence type="ECO:0000256" key="2">
    <source>
        <dbReference type="ARBA" id="ARBA00022692"/>
    </source>
</evidence>
<evidence type="ECO:0000256" key="4">
    <source>
        <dbReference type="ARBA" id="ARBA00023136"/>
    </source>
</evidence>
<feature type="transmembrane region" description="Helical" evidence="6">
    <location>
        <begin position="406"/>
        <end position="425"/>
    </location>
</feature>
<feature type="transmembrane region" description="Helical" evidence="6">
    <location>
        <begin position="431"/>
        <end position="447"/>
    </location>
</feature>
<keyword evidence="2 6" id="KW-0812">Transmembrane</keyword>
<keyword evidence="3 6" id="KW-1133">Transmembrane helix</keyword>
<feature type="compositionally biased region" description="Pro residues" evidence="5">
    <location>
        <begin position="633"/>
        <end position="646"/>
    </location>
</feature>
<gene>
    <name evidence="8" type="ORF">SAMN05216251_108265</name>
</gene>
<protein>
    <submittedName>
        <fullName evidence="8">Uncharacterized membrane protein YccC</fullName>
    </submittedName>
</protein>
<comment type="subcellular location">
    <subcellularLocation>
        <location evidence="1">Membrane</location>
        <topology evidence="1">Multi-pass membrane protein</topology>
    </subcellularLocation>
</comment>
<proteinExistence type="predicted"/>
<keyword evidence="4 6" id="KW-0472">Membrane</keyword>
<feature type="transmembrane region" description="Helical" evidence="6">
    <location>
        <begin position="94"/>
        <end position="112"/>
    </location>
</feature>
<evidence type="ECO:0000256" key="1">
    <source>
        <dbReference type="ARBA" id="ARBA00004141"/>
    </source>
</evidence>
<dbReference type="Proteomes" id="UP000199323">
    <property type="component" value="Unassembled WGS sequence"/>
</dbReference>
<feature type="transmembrane region" description="Helical" evidence="6">
    <location>
        <begin position="148"/>
        <end position="166"/>
    </location>
</feature>
<evidence type="ECO:0000256" key="6">
    <source>
        <dbReference type="SAM" id="Phobius"/>
    </source>
</evidence>
<feature type="compositionally biased region" description="Pro residues" evidence="5">
    <location>
        <begin position="672"/>
        <end position="687"/>
    </location>
</feature>
<feature type="domain" description="Integral membrane bound transporter" evidence="7">
    <location>
        <begin position="370"/>
        <end position="494"/>
    </location>
</feature>
<dbReference type="GO" id="GO:0016020">
    <property type="term" value="C:membrane"/>
    <property type="evidence" value="ECO:0007669"/>
    <property type="project" value="UniProtKB-SubCell"/>
</dbReference>
<dbReference type="AlphaFoldDB" id="A0A1I2G727"/>
<name>A0A1I2G727_9ACTN</name>
<feature type="region of interest" description="Disordered" evidence="5">
    <location>
        <begin position="627"/>
        <end position="687"/>
    </location>
</feature>
<feature type="transmembrane region" description="Helical" evidence="6">
    <location>
        <begin position="484"/>
        <end position="502"/>
    </location>
</feature>
<feature type="transmembrane region" description="Helical" evidence="6">
    <location>
        <begin position="42"/>
        <end position="60"/>
    </location>
</feature>
<feature type="transmembrane region" description="Helical" evidence="6">
    <location>
        <begin position="452"/>
        <end position="469"/>
    </location>
</feature>
<evidence type="ECO:0000313" key="8">
    <source>
        <dbReference type="EMBL" id="SFF12411.1"/>
    </source>
</evidence>
<evidence type="ECO:0000313" key="9">
    <source>
        <dbReference type="Proteomes" id="UP000199323"/>
    </source>
</evidence>
<keyword evidence="9" id="KW-1185">Reference proteome</keyword>
<dbReference type="STRING" id="380248.SAMN05216251_108265"/>
<organism evidence="8 9">
    <name type="scientific">Actinacidiphila alni</name>
    <dbReference type="NCBI Taxonomy" id="380248"/>
    <lineage>
        <taxon>Bacteria</taxon>
        <taxon>Bacillati</taxon>
        <taxon>Actinomycetota</taxon>
        <taxon>Actinomycetes</taxon>
        <taxon>Kitasatosporales</taxon>
        <taxon>Streptomycetaceae</taxon>
        <taxon>Actinacidiphila</taxon>
    </lineage>
</organism>
<dbReference type="RefSeq" id="WP_093714231.1">
    <property type="nucleotide sequence ID" value="NZ_FONG01000008.1"/>
</dbReference>
<accession>A0A1I2G727</accession>
<sequence>MGEPEVSAAGEVRPRAARWVRAWPWALDGIRIADPGRVRLRVALRTLAASVAALLVAGAIREAADVPSGVVVIATVVAVMVSRTLHATSLAHRLSALLYVPAIGIVAAFTGRVLLSNAWLGAAAFVAAVGGSRYLMRFGGKVRRFGRLALTPLISVLVVPVPPSAAKATGPLWGGVAGLIAVACVIVAQYVPPVRPAKEAAAAARDLAALVRRLRALPPGSRSRARLARALHRTALVAEDRLAAVRLPDPGTSADSHEAGTDAARLDALAAAVLATEVAADHLLTADRPEDGTGAVTPATEAALDRTPDLALDLALADLGDRAARAAGIRAGEWPKADPPAPRRRTGGLLDLQPQTRLAAQLTASMAAGFLVGHLLFGQRWMWTVITAFVVCSAARGRGDVVHRSGLRVAGAFSGALTGTLLAHLVAGDQAVSIAVIFGYLLIGLWLRDLNYAIWAFCVTSLLAVLHTLSGEHGTALLVQRPEGILLGSACGIAAAYFVLPVRTELVMRGRAARALQALQELMSAAREPLPRPTALRQLARRVDFATRDLADASAAARAHRTFVHRGTTARRAPENVRPHAADWADTLAACARHARALAATDPAALAAARPQLGLTALNVGNVRRRLGHRPEAAPPRPARTGPPPLLRLNSSLTELYDRLPVPPSPSDTAPPSAPGTVPAPVPGASG</sequence>